<reference evidence="1" key="1">
    <citation type="journal article" date="2021" name="Proc. Natl. Acad. Sci. U.S.A.">
        <title>A Catalog of Tens of Thousands of Viruses from Human Metagenomes Reveals Hidden Associations with Chronic Diseases.</title>
        <authorList>
            <person name="Tisza M.J."/>
            <person name="Buck C.B."/>
        </authorList>
    </citation>
    <scope>NUCLEOTIDE SEQUENCE</scope>
    <source>
        <strain evidence="1">CtPkm1</strain>
    </source>
</reference>
<protein>
    <submittedName>
        <fullName evidence="1">Uncharacterized protein</fullName>
    </submittedName>
</protein>
<dbReference type="EMBL" id="BK015960">
    <property type="protein sequence ID" value="DAF87205.1"/>
    <property type="molecule type" value="Genomic_DNA"/>
</dbReference>
<proteinExistence type="predicted"/>
<sequence length="34" mass="4046">MPYWGLYHQEPGAKGCTCCLHTFLRRAARIRRRP</sequence>
<organism evidence="1">
    <name type="scientific">Myoviridae sp. ctPkm1</name>
    <dbReference type="NCBI Taxonomy" id="2825099"/>
    <lineage>
        <taxon>Viruses</taxon>
        <taxon>Duplodnaviria</taxon>
        <taxon>Heunggongvirae</taxon>
        <taxon>Uroviricota</taxon>
        <taxon>Caudoviricetes</taxon>
    </lineage>
</organism>
<accession>A0A8S5TYD1</accession>
<evidence type="ECO:0000313" key="1">
    <source>
        <dbReference type="EMBL" id="DAF87205.1"/>
    </source>
</evidence>
<name>A0A8S5TYD1_9CAUD</name>